<dbReference type="EMBL" id="UAVY01000011">
    <property type="protein sequence ID" value="SQB42528.1"/>
    <property type="molecule type" value="Genomic_DNA"/>
</dbReference>
<organism evidence="1 2">
    <name type="scientific">Citrobacter koseri</name>
    <name type="common">Citrobacter diversus</name>
    <dbReference type="NCBI Taxonomy" id="545"/>
    <lineage>
        <taxon>Bacteria</taxon>
        <taxon>Pseudomonadati</taxon>
        <taxon>Pseudomonadota</taxon>
        <taxon>Gammaproteobacteria</taxon>
        <taxon>Enterobacterales</taxon>
        <taxon>Enterobacteriaceae</taxon>
        <taxon>Citrobacter</taxon>
    </lineage>
</organism>
<gene>
    <name evidence="1" type="ORF">NCTC10786_06566</name>
</gene>
<sequence>MLSTERWDNCEKPPLLFQFTALTCDENRIFTQIVPNLLAQSVDKSDGGLIFHQPDDLQCDGCHDLARMVAGFAFNFMNLRGYFLMVFAAQFRLFRVFP</sequence>
<accession>A0A2X2WNW4</accession>
<reference evidence="1 2" key="1">
    <citation type="submission" date="2018-06" db="EMBL/GenBank/DDBJ databases">
        <authorList>
            <consortium name="Pathogen Informatics"/>
            <person name="Doyle S."/>
        </authorList>
    </citation>
    <scope>NUCLEOTIDE SEQUENCE [LARGE SCALE GENOMIC DNA]</scope>
    <source>
        <strain evidence="1 2">NCTC10786</strain>
    </source>
</reference>
<proteinExistence type="predicted"/>
<protein>
    <submittedName>
        <fullName evidence="1">Uncharacterized protein</fullName>
    </submittedName>
</protein>
<evidence type="ECO:0000313" key="2">
    <source>
        <dbReference type="Proteomes" id="UP000251584"/>
    </source>
</evidence>
<name>A0A2X2WNW4_CITKO</name>
<evidence type="ECO:0000313" key="1">
    <source>
        <dbReference type="EMBL" id="SQB42528.1"/>
    </source>
</evidence>
<dbReference type="Proteomes" id="UP000251584">
    <property type="component" value="Unassembled WGS sequence"/>
</dbReference>
<dbReference type="AlphaFoldDB" id="A0A2X2WNW4"/>